<feature type="region of interest" description="Disordered" evidence="1">
    <location>
        <begin position="282"/>
        <end position="314"/>
    </location>
</feature>
<feature type="compositionally biased region" description="Basic and acidic residues" evidence="1">
    <location>
        <begin position="282"/>
        <end position="294"/>
    </location>
</feature>
<dbReference type="Proteomes" id="UP000807469">
    <property type="component" value="Unassembled WGS sequence"/>
</dbReference>
<name>A0A9P5Z1Y8_9AGAR</name>
<dbReference type="EMBL" id="MU155208">
    <property type="protein sequence ID" value="KAF9479659.1"/>
    <property type="molecule type" value="Genomic_DNA"/>
</dbReference>
<comment type="caution">
    <text evidence="2">The sequence shown here is derived from an EMBL/GenBank/DDBJ whole genome shotgun (WGS) entry which is preliminary data.</text>
</comment>
<organism evidence="2 3">
    <name type="scientific">Pholiota conissans</name>
    <dbReference type="NCBI Taxonomy" id="109636"/>
    <lineage>
        <taxon>Eukaryota</taxon>
        <taxon>Fungi</taxon>
        <taxon>Dikarya</taxon>
        <taxon>Basidiomycota</taxon>
        <taxon>Agaricomycotina</taxon>
        <taxon>Agaricomycetes</taxon>
        <taxon>Agaricomycetidae</taxon>
        <taxon>Agaricales</taxon>
        <taxon>Agaricineae</taxon>
        <taxon>Strophariaceae</taxon>
        <taxon>Pholiota</taxon>
    </lineage>
</organism>
<evidence type="ECO:0000313" key="2">
    <source>
        <dbReference type="EMBL" id="KAF9479659.1"/>
    </source>
</evidence>
<dbReference type="Pfam" id="PF14223">
    <property type="entry name" value="Retrotran_gag_2"/>
    <property type="match status" value="1"/>
</dbReference>
<gene>
    <name evidence="2" type="ORF">BDN70DRAFT_878533</name>
</gene>
<reference evidence="2" key="1">
    <citation type="submission" date="2020-11" db="EMBL/GenBank/DDBJ databases">
        <authorList>
            <consortium name="DOE Joint Genome Institute"/>
            <person name="Ahrendt S."/>
            <person name="Riley R."/>
            <person name="Andreopoulos W."/>
            <person name="Labutti K."/>
            <person name="Pangilinan J."/>
            <person name="Ruiz-Duenas F.J."/>
            <person name="Barrasa J.M."/>
            <person name="Sanchez-Garcia M."/>
            <person name="Camarero S."/>
            <person name="Miyauchi S."/>
            <person name="Serrano A."/>
            <person name="Linde D."/>
            <person name="Babiker R."/>
            <person name="Drula E."/>
            <person name="Ayuso-Fernandez I."/>
            <person name="Pacheco R."/>
            <person name="Padilla G."/>
            <person name="Ferreira P."/>
            <person name="Barriuso J."/>
            <person name="Kellner H."/>
            <person name="Castanera R."/>
            <person name="Alfaro M."/>
            <person name="Ramirez L."/>
            <person name="Pisabarro A.G."/>
            <person name="Kuo A."/>
            <person name="Tritt A."/>
            <person name="Lipzen A."/>
            <person name="He G."/>
            <person name="Yan M."/>
            <person name="Ng V."/>
            <person name="Cullen D."/>
            <person name="Martin F."/>
            <person name="Rosso M.-N."/>
            <person name="Henrissat B."/>
            <person name="Hibbett D."/>
            <person name="Martinez A.T."/>
            <person name="Grigoriev I.V."/>
        </authorList>
    </citation>
    <scope>NUCLEOTIDE SEQUENCE</scope>
    <source>
        <strain evidence="2">CIRM-BRFM 674</strain>
    </source>
</reference>
<dbReference type="OrthoDB" id="2941894at2759"/>
<accession>A0A9P5Z1Y8</accession>
<sequence>MGENPTSPTSSDSKMTVLTTDASRPSIPLITITSPFSGDKLDKEKNNWTDWHDNIYSITCLSGLWGYIKGTTPCPPLATEPRAFNNWTQNDERACAFLFGAIEYAERKAVTLHTTDAAAYFKALEARHVSDGPVAQVYLIKDAMGIHATPGEPFTKGLDTLFDKLDRAWKMGDITLDVLKSILTLNFFGKDFQEIQFALQDRMKTATKAKPFTASEIRQFVEDRQRLIDANNRSAGESNTSTALAAKDKKKTSNICVNCKRPGHAQQYCIMPNGGMAGKTIEESKAQRAKDKASKNPAPSTSAKSTTTTQKTMRDEATGAIYLVSLPEDAKPVTPAQAHIAIDNNFDRMIFSTDDLEREGDLWGS</sequence>
<proteinExistence type="predicted"/>
<keyword evidence="3" id="KW-1185">Reference proteome</keyword>
<protein>
    <submittedName>
        <fullName evidence="2">Uncharacterized protein</fullName>
    </submittedName>
</protein>
<feature type="compositionally biased region" description="Low complexity" evidence="1">
    <location>
        <begin position="297"/>
        <end position="311"/>
    </location>
</feature>
<dbReference type="AlphaFoldDB" id="A0A9P5Z1Y8"/>
<evidence type="ECO:0000256" key="1">
    <source>
        <dbReference type="SAM" id="MobiDB-lite"/>
    </source>
</evidence>
<evidence type="ECO:0000313" key="3">
    <source>
        <dbReference type="Proteomes" id="UP000807469"/>
    </source>
</evidence>